<name>A0AAD9P0P5_RIDPI</name>
<dbReference type="Proteomes" id="UP001209878">
    <property type="component" value="Unassembled WGS sequence"/>
</dbReference>
<dbReference type="EMBL" id="JAODUO010000217">
    <property type="protein sequence ID" value="KAK2185965.1"/>
    <property type="molecule type" value="Genomic_DNA"/>
</dbReference>
<sequence length="163" mass="18239">MISVQVIRLFTELDVRVLEHGRRPLEINCPVITLTTEVPSVVVLPKHAQLDRCTPDFSLGAGRSERRGLSDRSVVSRSPVSAYACFWSDVGGLYFRCYDVTEEGCFARRSTLREPVVGAHDRRSHVGDSGVSGDVRRSLLGRLVDFRIPPHVELNTERANIHN</sequence>
<organism evidence="1 2">
    <name type="scientific">Ridgeia piscesae</name>
    <name type="common">Tubeworm</name>
    <dbReference type="NCBI Taxonomy" id="27915"/>
    <lineage>
        <taxon>Eukaryota</taxon>
        <taxon>Metazoa</taxon>
        <taxon>Spiralia</taxon>
        <taxon>Lophotrochozoa</taxon>
        <taxon>Annelida</taxon>
        <taxon>Polychaeta</taxon>
        <taxon>Sedentaria</taxon>
        <taxon>Canalipalpata</taxon>
        <taxon>Sabellida</taxon>
        <taxon>Siboglinidae</taxon>
        <taxon>Ridgeia</taxon>
    </lineage>
</organism>
<comment type="caution">
    <text evidence="1">The sequence shown here is derived from an EMBL/GenBank/DDBJ whole genome shotgun (WGS) entry which is preliminary data.</text>
</comment>
<dbReference type="AlphaFoldDB" id="A0AAD9P0P5"/>
<accession>A0AAD9P0P5</accession>
<keyword evidence="2" id="KW-1185">Reference proteome</keyword>
<proteinExistence type="predicted"/>
<reference evidence="1" key="1">
    <citation type="journal article" date="2023" name="Mol. Biol. Evol.">
        <title>Third-Generation Sequencing Reveals the Adaptive Role of the Epigenome in Three Deep-Sea Polychaetes.</title>
        <authorList>
            <person name="Perez M."/>
            <person name="Aroh O."/>
            <person name="Sun Y."/>
            <person name="Lan Y."/>
            <person name="Juniper S.K."/>
            <person name="Young C.R."/>
            <person name="Angers B."/>
            <person name="Qian P.Y."/>
        </authorList>
    </citation>
    <scope>NUCLEOTIDE SEQUENCE</scope>
    <source>
        <strain evidence="1">R07B-5</strain>
    </source>
</reference>
<gene>
    <name evidence="1" type="ORF">NP493_218g04046</name>
</gene>
<evidence type="ECO:0000313" key="1">
    <source>
        <dbReference type="EMBL" id="KAK2185965.1"/>
    </source>
</evidence>
<evidence type="ECO:0000313" key="2">
    <source>
        <dbReference type="Proteomes" id="UP001209878"/>
    </source>
</evidence>
<protein>
    <submittedName>
        <fullName evidence="1">Uncharacterized protein</fullName>
    </submittedName>
</protein>